<organism evidence="2 3">
    <name type="scientific">Amycolatopsis thermophila</name>
    <dbReference type="NCBI Taxonomy" id="206084"/>
    <lineage>
        <taxon>Bacteria</taxon>
        <taxon>Bacillati</taxon>
        <taxon>Actinomycetota</taxon>
        <taxon>Actinomycetes</taxon>
        <taxon>Pseudonocardiales</taxon>
        <taxon>Pseudonocardiaceae</taxon>
        <taxon>Amycolatopsis</taxon>
    </lineage>
</organism>
<dbReference type="PANTHER" id="PTHR39515">
    <property type="entry name" value="CONSERVED PROTEIN"/>
    <property type="match status" value="1"/>
</dbReference>
<dbReference type="Proteomes" id="UP001229651">
    <property type="component" value="Unassembled WGS sequence"/>
</dbReference>
<comment type="caution">
    <text evidence="2">The sequence shown here is derived from an EMBL/GenBank/DDBJ whole genome shotgun (WGS) entry which is preliminary data.</text>
</comment>
<keyword evidence="2" id="KW-0238">DNA-binding</keyword>
<dbReference type="SMART" id="SM00347">
    <property type="entry name" value="HTH_MARR"/>
    <property type="match status" value="1"/>
</dbReference>
<dbReference type="Gene3D" id="1.10.10.10">
    <property type="entry name" value="Winged helix-like DNA-binding domain superfamily/Winged helix DNA-binding domain"/>
    <property type="match status" value="1"/>
</dbReference>
<protein>
    <submittedName>
        <fullName evidence="2">DNA-binding MarR family transcriptional regulator</fullName>
    </submittedName>
</protein>
<keyword evidence="3" id="KW-1185">Reference proteome</keyword>
<dbReference type="InterPro" id="IPR036390">
    <property type="entry name" value="WH_DNA-bd_sf"/>
</dbReference>
<dbReference type="EMBL" id="JAUSUT010000001">
    <property type="protein sequence ID" value="MDQ0381019.1"/>
    <property type="molecule type" value="Genomic_DNA"/>
</dbReference>
<accession>A0ABU0F0C7</accession>
<dbReference type="Gene3D" id="1.10.287.100">
    <property type="match status" value="1"/>
</dbReference>
<dbReference type="Pfam" id="PF12802">
    <property type="entry name" value="MarR_2"/>
    <property type="match status" value="1"/>
</dbReference>
<gene>
    <name evidence="2" type="ORF">FB470_005013</name>
</gene>
<dbReference type="InterPro" id="IPR036388">
    <property type="entry name" value="WH-like_DNA-bd_sf"/>
</dbReference>
<evidence type="ECO:0000313" key="3">
    <source>
        <dbReference type="Proteomes" id="UP001229651"/>
    </source>
</evidence>
<dbReference type="InterPro" id="IPR000835">
    <property type="entry name" value="HTH_MarR-typ"/>
</dbReference>
<sequence length="145" mass="15884">MSEKPDIALLAGELRVALGNLIRRLREHAPGNDLTKSQTSVLLRLEREGPATATALARAEGMRPQSMAKIVHVLQAAGLVTAAADPSDGRKTLLSISDTALEDFRTGRRAREDWLSRAIDDHLTDEEIVTLARSVELIKRLVQRA</sequence>
<dbReference type="PANTHER" id="PTHR39515:SF2">
    <property type="entry name" value="HTH-TYPE TRANSCRIPTIONAL REGULATOR RV0880"/>
    <property type="match status" value="1"/>
</dbReference>
<dbReference type="RefSeq" id="WP_306995365.1">
    <property type="nucleotide sequence ID" value="NZ_JAUSUT010000001.1"/>
</dbReference>
<feature type="domain" description="HTH marR-type" evidence="1">
    <location>
        <begin position="4"/>
        <end position="145"/>
    </location>
</feature>
<name>A0ABU0F0C7_9PSEU</name>
<dbReference type="SUPFAM" id="SSF46785">
    <property type="entry name" value="Winged helix' DNA-binding domain"/>
    <property type="match status" value="1"/>
</dbReference>
<evidence type="ECO:0000259" key="1">
    <source>
        <dbReference type="PROSITE" id="PS50995"/>
    </source>
</evidence>
<dbReference type="GO" id="GO:0003677">
    <property type="term" value="F:DNA binding"/>
    <property type="evidence" value="ECO:0007669"/>
    <property type="project" value="UniProtKB-KW"/>
</dbReference>
<dbReference type="PROSITE" id="PS50995">
    <property type="entry name" value="HTH_MARR_2"/>
    <property type="match status" value="1"/>
</dbReference>
<evidence type="ECO:0000313" key="2">
    <source>
        <dbReference type="EMBL" id="MDQ0381019.1"/>
    </source>
</evidence>
<proteinExistence type="predicted"/>
<reference evidence="2 3" key="1">
    <citation type="submission" date="2023-07" db="EMBL/GenBank/DDBJ databases">
        <title>Sequencing the genomes of 1000 actinobacteria strains.</title>
        <authorList>
            <person name="Klenk H.-P."/>
        </authorList>
    </citation>
    <scope>NUCLEOTIDE SEQUENCE [LARGE SCALE GENOMIC DNA]</scope>
    <source>
        <strain evidence="2 3">DSM 45805</strain>
    </source>
</reference>
<dbReference type="InterPro" id="IPR052526">
    <property type="entry name" value="HTH-type_Bedaq_tolerance"/>
</dbReference>